<feature type="transmembrane region" description="Helical" evidence="10">
    <location>
        <begin position="206"/>
        <end position="228"/>
    </location>
</feature>
<feature type="transmembrane region" description="Helical" evidence="10">
    <location>
        <begin position="38"/>
        <end position="58"/>
    </location>
</feature>
<name>A0ABX6FC65_YERIN</name>
<dbReference type="Pfam" id="PF07690">
    <property type="entry name" value="MFS_1"/>
    <property type="match status" value="1"/>
</dbReference>
<keyword evidence="6" id="KW-1003">Cell membrane</keyword>
<sequence length="397" mass="42116">MQKFLFLLLSLILLGPLGIDLYLPTIPAIAKGLNSSESLIQSTIALFILVLGIGQLIAGPLVDKYGRKPIAIIGIILYMLGAAMAALAVSPLMFVSSRLLQGVAVCCTAVVAFSGVRDRLNGNEAARAFGFLNGTLNIVPALAPLLGGLLAEAFGWRAPFWFLALYGLLVLILIILFLPETRPVDTQPVKSLPIKNYLRILRDDRFLIFALVNAGAMGMALTYVSLAPNVLMVGAGLSPLQFSLAFGANGFWIMAVSFVANRIIQKIGRPTCLMMGSVLMALGCLGLLFGLTQLSAEIQQHWLVYMLPVASACAGLAFMMGPATSYALEPYANEAGVASALVGFVQMAGGAGLGLLAMSLPIEPKLSLAIVMLAGCLLAWQARRASRHVRGNLQKIN</sequence>
<evidence type="ECO:0000313" key="13">
    <source>
        <dbReference type="Proteomes" id="UP000424966"/>
    </source>
</evidence>
<evidence type="ECO:0000259" key="11">
    <source>
        <dbReference type="PROSITE" id="PS50850"/>
    </source>
</evidence>
<accession>A0ABX6FC65</accession>
<dbReference type="PANTHER" id="PTHR23502:SF70">
    <property type="entry name" value="BCR_CFLA FAMILY EFFLUX TRANSPORTER"/>
    <property type="match status" value="1"/>
</dbReference>
<dbReference type="CDD" id="cd17320">
    <property type="entry name" value="MFS_MdfA_MDR_like"/>
    <property type="match status" value="1"/>
</dbReference>
<feature type="transmembrane region" description="Helical" evidence="10">
    <location>
        <begin position="335"/>
        <end position="360"/>
    </location>
</feature>
<dbReference type="Proteomes" id="UP000424966">
    <property type="component" value="Chromosome"/>
</dbReference>
<feature type="transmembrane region" description="Helical" evidence="10">
    <location>
        <begin position="128"/>
        <end position="146"/>
    </location>
</feature>
<feature type="transmembrane region" description="Helical" evidence="10">
    <location>
        <begin position="302"/>
        <end position="323"/>
    </location>
</feature>
<reference evidence="12 13" key="1">
    <citation type="submission" date="2019-11" db="EMBL/GenBank/DDBJ databases">
        <title>FDA dAtabase for Regulatory Grade micrObial Sequences (FDA-ARGOS): Supporting development and validation of Infectious Disease Dx tests.</title>
        <authorList>
            <person name="Patel R."/>
            <person name="Rucinski S."/>
            <person name="Tallon L."/>
            <person name="Sadzewicz L."/>
            <person name="Vavikolanu K."/>
            <person name="Mehta A."/>
            <person name="Aluvathingal J."/>
            <person name="Nadendla S."/>
            <person name="Nandy P."/>
            <person name="Geyer C."/>
            <person name="Yan Y."/>
            <person name="Sichtig H."/>
        </authorList>
    </citation>
    <scope>NUCLEOTIDE SEQUENCE [LARGE SCALE GENOMIC DNA]</scope>
    <source>
        <strain evidence="12 13">FDAARGOS_729</strain>
    </source>
</reference>
<keyword evidence="13" id="KW-1185">Reference proteome</keyword>
<evidence type="ECO:0000256" key="10">
    <source>
        <dbReference type="RuleBase" id="RU365088"/>
    </source>
</evidence>
<keyword evidence="7 10" id="KW-0812">Transmembrane</keyword>
<dbReference type="InterPro" id="IPR036259">
    <property type="entry name" value="MFS_trans_sf"/>
</dbReference>
<dbReference type="PROSITE" id="PS00216">
    <property type="entry name" value="SUGAR_TRANSPORT_1"/>
    <property type="match status" value="1"/>
</dbReference>
<dbReference type="SUPFAM" id="SSF103473">
    <property type="entry name" value="MFS general substrate transporter"/>
    <property type="match status" value="1"/>
</dbReference>
<comment type="similarity">
    <text evidence="4">Belongs to the major facilitator superfamily. TCR/Tet family.</text>
</comment>
<evidence type="ECO:0000256" key="4">
    <source>
        <dbReference type="ARBA" id="ARBA00007520"/>
    </source>
</evidence>
<dbReference type="InterPro" id="IPR020846">
    <property type="entry name" value="MFS_dom"/>
</dbReference>
<evidence type="ECO:0000256" key="1">
    <source>
        <dbReference type="ARBA" id="ARBA00003279"/>
    </source>
</evidence>
<feature type="transmembrane region" description="Helical" evidence="10">
    <location>
        <begin position="240"/>
        <end position="260"/>
    </location>
</feature>
<keyword evidence="9 10" id="KW-0472">Membrane</keyword>
<keyword evidence="8 10" id="KW-1133">Transmembrane helix</keyword>
<feature type="transmembrane region" description="Helical" evidence="10">
    <location>
        <begin position="366"/>
        <end position="382"/>
    </location>
</feature>
<dbReference type="GeneID" id="58047269"/>
<comment type="caution">
    <text evidence="10">Lacks conserved residue(s) required for the propagation of feature annotation.</text>
</comment>
<feature type="transmembrane region" description="Helical" evidence="10">
    <location>
        <begin position="158"/>
        <end position="178"/>
    </location>
</feature>
<feature type="transmembrane region" description="Helical" evidence="10">
    <location>
        <begin position="99"/>
        <end position="116"/>
    </location>
</feature>
<proteinExistence type="inferred from homology"/>
<dbReference type="EMBL" id="CP046294">
    <property type="protein sequence ID" value="QGR71258.1"/>
    <property type="molecule type" value="Genomic_DNA"/>
</dbReference>
<keyword evidence="10" id="KW-0997">Cell inner membrane</keyword>
<dbReference type="InterPro" id="IPR004812">
    <property type="entry name" value="Efflux_drug-R_Bcr/CmlA"/>
</dbReference>
<comment type="subcellular location">
    <subcellularLocation>
        <location evidence="10">Cell inner membrane</location>
        <topology evidence="10">Multi-pass membrane protein</topology>
    </subcellularLocation>
    <subcellularLocation>
        <location evidence="2">Cell membrane</location>
        <topology evidence="2">Multi-pass membrane protein</topology>
    </subcellularLocation>
</comment>
<evidence type="ECO:0000256" key="9">
    <source>
        <dbReference type="ARBA" id="ARBA00023136"/>
    </source>
</evidence>
<gene>
    <name evidence="12" type="ORF">FOC37_13360</name>
</gene>
<evidence type="ECO:0000256" key="5">
    <source>
        <dbReference type="ARBA" id="ARBA00022448"/>
    </source>
</evidence>
<dbReference type="PRINTS" id="PR01035">
    <property type="entry name" value="TCRTETA"/>
</dbReference>
<protein>
    <recommendedName>
        <fullName evidence="10">Bcr/CflA family efflux transporter</fullName>
    </recommendedName>
</protein>
<evidence type="ECO:0000256" key="8">
    <source>
        <dbReference type="ARBA" id="ARBA00022989"/>
    </source>
</evidence>
<comment type="function">
    <text evidence="1">Resistance to tetracycline by an active tetracycline efflux. This is an energy-dependent process that decreases the accumulation of the antibiotic in whole cells. This protein functions as a metal-tetracycline/H(+) antiporter.</text>
</comment>
<dbReference type="Gene3D" id="1.20.1720.10">
    <property type="entry name" value="Multidrug resistance protein D"/>
    <property type="match status" value="1"/>
</dbReference>
<dbReference type="InterPro" id="IPR011701">
    <property type="entry name" value="MFS"/>
</dbReference>
<comment type="similarity">
    <text evidence="3 10">Belongs to the major facilitator superfamily. Bcr/CmlA family.</text>
</comment>
<evidence type="ECO:0000256" key="6">
    <source>
        <dbReference type="ARBA" id="ARBA00022475"/>
    </source>
</evidence>
<dbReference type="PANTHER" id="PTHR23502">
    <property type="entry name" value="MAJOR FACILITATOR SUPERFAMILY"/>
    <property type="match status" value="1"/>
</dbReference>
<evidence type="ECO:0000256" key="7">
    <source>
        <dbReference type="ARBA" id="ARBA00022692"/>
    </source>
</evidence>
<dbReference type="InterPro" id="IPR005829">
    <property type="entry name" value="Sugar_transporter_CS"/>
</dbReference>
<feature type="transmembrane region" description="Helical" evidence="10">
    <location>
        <begin position="70"/>
        <end position="93"/>
    </location>
</feature>
<evidence type="ECO:0000256" key="2">
    <source>
        <dbReference type="ARBA" id="ARBA00004651"/>
    </source>
</evidence>
<evidence type="ECO:0000256" key="3">
    <source>
        <dbReference type="ARBA" id="ARBA00006236"/>
    </source>
</evidence>
<dbReference type="RefSeq" id="WP_005190993.1">
    <property type="nucleotide sequence ID" value="NZ_CBCSII010000004.1"/>
</dbReference>
<dbReference type="InterPro" id="IPR001958">
    <property type="entry name" value="Tet-R_TetA/multi-R_MdtG-like"/>
</dbReference>
<feature type="domain" description="Major facilitator superfamily (MFS) profile" evidence="11">
    <location>
        <begin position="4"/>
        <end position="387"/>
    </location>
</feature>
<organism evidence="12 13">
    <name type="scientific">Yersinia intermedia</name>
    <dbReference type="NCBI Taxonomy" id="631"/>
    <lineage>
        <taxon>Bacteria</taxon>
        <taxon>Pseudomonadati</taxon>
        <taxon>Pseudomonadota</taxon>
        <taxon>Gammaproteobacteria</taxon>
        <taxon>Enterobacterales</taxon>
        <taxon>Yersiniaceae</taxon>
        <taxon>Yersinia</taxon>
    </lineage>
</organism>
<evidence type="ECO:0000313" key="12">
    <source>
        <dbReference type="EMBL" id="QGR71258.1"/>
    </source>
</evidence>
<feature type="transmembrane region" description="Helical" evidence="10">
    <location>
        <begin position="272"/>
        <end position="296"/>
    </location>
</feature>
<dbReference type="NCBIfam" id="TIGR00710">
    <property type="entry name" value="efflux_Bcr_CflA"/>
    <property type="match status" value="1"/>
</dbReference>
<dbReference type="PROSITE" id="PS50850">
    <property type="entry name" value="MFS"/>
    <property type="match status" value="1"/>
</dbReference>
<keyword evidence="5 10" id="KW-0813">Transport</keyword>